<evidence type="ECO:0000256" key="2">
    <source>
        <dbReference type="ARBA" id="ARBA00006843"/>
    </source>
</evidence>
<organism evidence="8 9">
    <name type="scientific">Adineta steineri</name>
    <dbReference type="NCBI Taxonomy" id="433720"/>
    <lineage>
        <taxon>Eukaryota</taxon>
        <taxon>Metazoa</taxon>
        <taxon>Spiralia</taxon>
        <taxon>Gnathifera</taxon>
        <taxon>Rotifera</taxon>
        <taxon>Eurotatoria</taxon>
        <taxon>Bdelloidea</taxon>
        <taxon>Adinetida</taxon>
        <taxon>Adinetidae</taxon>
        <taxon>Adineta</taxon>
    </lineage>
</organism>
<feature type="compositionally biased region" description="Low complexity" evidence="6">
    <location>
        <begin position="100"/>
        <end position="112"/>
    </location>
</feature>
<reference evidence="8" key="1">
    <citation type="submission" date="2021-02" db="EMBL/GenBank/DDBJ databases">
        <authorList>
            <person name="Nowell W R."/>
        </authorList>
    </citation>
    <scope>NUCLEOTIDE SEQUENCE</scope>
</reference>
<dbReference type="AlphaFoldDB" id="A0A815RGV9"/>
<evidence type="ECO:0000256" key="6">
    <source>
        <dbReference type="SAM" id="MobiDB-lite"/>
    </source>
</evidence>
<proteinExistence type="inferred from homology"/>
<gene>
    <name evidence="8" type="ORF">IZO911_LOCUS43759</name>
</gene>
<comment type="similarity">
    <text evidence="2">Belongs to the CD225/Dispanin family.</text>
</comment>
<protein>
    <submittedName>
        <fullName evidence="8">Uncharacterized protein</fullName>
    </submittedName>
</protein>
<feature type="transmembrane region" description="Helical" evidence="7">
    <location>
        <begin position="157"/>
        <end position="179"/>
    </location>
</feature>
<dbReference type="Proteomes" id="UP000663860">
    <property type="component" value="Unassembled WGS sequence"/>
</dbReference>
<dbReference type="InterPro" id="IPR007593">
    <property type="entry name" value="CD225/Dispanin_fam"/>
</dbReference>
<dbReference type="Pfam" id="PF04505">
    <property type="entry name" value="CD225"/>
    <property type="match status" value="1"/>
</dbReference>
<name>A0A815RGV9_9BILA</name>
<keyword evidence="3 7" id="KW-0812">Transmembrane</keyword>
<evidence type="ECO:0000256" key="1">
    <source>
        <dbReference type="ARBA" id="ARBA00004370"/>
    </source>
</evidence>
<dbReference type="PANTHER" id="PTHR14948:SF44">
    <property type="entry name" value="PROLINE-RICH TRANSMEMBRANE PROTEIN 1-LIKE"/>
    <property type="match status" value="1"/>
</dbReference>
<dbReference type="GO" id="GO:0016020">
    <property type="term" value="C:membrane"/>
    <property type="evidence" value="ECO:0007669"/>
    <property type="project" value="UniProtKB-SubCell"/>
</dbReference>
<evidence type="ECO:0000313" key="8">
    <source>
        <dbReference type="EMBL" id="CAF1476641.1"/>
    </source>
</evidence>
<evidence type="ECO:0000256" key="7">
    <source>
        <dbReference type="SAM" id="Phobius"/>
    </source>
</evidence>
<comment type="caution">
    <text evidence="8">The sequence shown here is derived from an EMBL/GenBank/DDBJ whole genome shotgun (WGS) entry which is preliminary data.</text>
</comment>
<dbReference type="EMBL" id="CAJNOE010002286">
    <property type="protein sequence ID" value="CAF1476641.1"/>
    <property type="molecule type" value="Genomic_DNA"/>
</dbReference>
<sequence>MDETGNTTNNEIEAVNNVPVTQSMPPPSFSSANPVAVSVQNAPPSNFSFANPVATGVQNEPPPPAYTSYGQFVPPPAGYPQAGHPQMGYPQAGHPQMGYPQAGHPQAGYPQPGYPQVGYPQAGYAQPGYPKVNQAQPQRMPNSMVFAPNQGANVSDFMAWSIFNCLCCLWPLGLVAIFLSSMVMEKKKSNNVQGAKSLSTATGIVNGIATVVGRHPDDRFDYIVKHYFLYAQSLHHAHIYVTLYGNRIAPDFYDDDGEVGDEEYPSYANESMRQRILEEYKQRSVEDYEQSNEECSCGEHYWHSIKNIDTKKYDGSIIEVNDGSQLFKLSIQFNYPCIHLQEQADEFQYNMYQYEQNTFIYQLRATSKDDIFHYLFQHLEQFNLTTEMLITQFSKASLDNTKTWNEFSSLCEESNKCQNDCEVVKHEKIIFKLSTMDEPIVTHNCDI</sequence>
<dbReference type="PANTHER" id="PTHR14948">
    <property type="entry name" value="NG5"/>
    <property type="match status" value="1"/>
</dbReference>
<comment type="subcellular location">
    <subcellularLocation>
        <location evidence="1">Membrane</location>
    </subcellularLocation>
</comment>
<evidence type="ECO:0000313" key="9">
    <source>
        <dbReference type="Proteomes" id="UP000663860"/>
    </source>
</evidence>
<keyword evidence="4 7" id="KW-1133">Transmembrane helix</keyword>
<evidence type="ECO:0000256" key="4">
    <source>
        <dbReference type="ARBA" id="ARBA00022989"/>
    </source>
</evidence>
<evidence type="ECO:0000256" key="5">
    <source>
        <dbReference type="ARBA" id="ARBA00023136"/>
    </source>
</evidence>
<dbReference type="InterPro" id="IPR051423">
    <property type="entry name" value="CD225/Dispanin"/>
</dbReference>
<accession>A0A815RGV9</accession>
<evidence type="ECO:0000256" key="3">
    <source>
        <dbReference type="ARBA" id="ARBA00022692"/>
    </source>
</evidence>
<feature type="region of interest" description="Disordered" evidence="6">
    <location>
        <begin position="89"/>
        <end position="112"/>
    </location>
</feature>
<keyword evidence="5 7" id="KW-0472">Membrane</keyword>